<dbReference type="Proteomes" id="UP001328107">
    <property type="component" value="Unassembled WGS sequence"/>
</dbReference>
<proteinExistence type="predicted"/>
<organism evidence="1 2">
    <name type="scientific">Pristionchus mayeri</name>
    <dbReference type="NCBI Taxonomy" id="1317129"/>
    <lineage>
        <taxon>Eukaryota</taxon>
        <taxon>Metazoa</taxon>
        <taxon>Ecdysozoa</taxon>
        <taxon>Nematoda</taxon>
        <taxon>Chromadorea</taxon>
        <taxon>Rhabditida</taxon>
        <taxon>Rhabditina</taxon>
        <taxon>Diplogasteromorpha</taxon>
        <taxon>Diplogasteroidea</taxon>
        <taxon>Neodiplogasteridae</taxon>
        <taxon>Pristionchus</taxon>
    </lineage>
</organism>
<name>A0AAN5DA67_9BILA</name>
<feature type="non-terminal residue" evidence="1">
    <location>
        <position position="1"/>
    </location>
</feature>
<sequence length="102" mass="10781">LTTVPMVLLAGLTEMGGSREDPPMGLPVGVDPTAVDLHHTSALRLILVPPIAFGFEEGSEWDNRVILLSFFFSLSIDLRGGPPTLRDTLGLIGGSIGGRIQS</sequence>
<feature type="non-terminal residue" evidence="1">
    <location>
        <position position="102"/>
    </location>
</feature>
<keyword evidence="2" id="KW-1185">Reference proteome</keyword>
<evidence type="ECO:0000313" key="1">
    <source>
        <dbReference type="EMBL" id="GMR59378.1"/>
    </source>
</evidence>
<comment type="caution">
    <text evidence="1">The sequence shown here is derived from an EMBL/GenBank/DDBJ whole genome shotgun (WGS) entry which is preliminary data.</text>
</comment>
<dbReference type="EMBL" id="BTRK01000006">
    <property type="protein sequence ID" value="GMR59378.1"/>
    <property type="molecule type" value="Genomic_DNA"/>
</dbReference>
<evidence type="ECO:0000313" key="2">
    <source>
        <dbReference type="Proteomes" id="UP001328107"/>
    </source>
</evidence>
<dbReference type="AlphaFoldDB" id="A0AAN5DA67"/>
<accession>A0AAN5DA67</accession>
<protein>
    <submittedName>
        <fullName evidence="1">Uncharacterized protein</fullName>
    </submittedName>
</protein>
<gene>
    <name evidence="1" type="ORF">PMAYCL1PPCAC_29573</name>
</gene>
<reference evidence="2" key="1">
    <citation type="submission" date="2022-10" db="EMBL/GenBank/DDBJ databases">
        <title>Genome assembly of Pristionchus species.</title>
        <authorList>
            <person name="Yoshida K."/>
            <person name="Sommer R.J."/>
        </authorList>
    </citation>
    <scope>NUCLEOTIDE SEQUENCE [LARGE SCALE GENOMIC DNA]</scope>
    <source>
        <strain evidence="2">RS5460</strain>
    </source>
</reference>